<dbReference type="InterPro" id="IPR011042">
    <property type="entry name" value="6-blade_b-propeller_TolB-like"/>
</dbReference>
<comment type="caution">
    <text evidence="3">The sequence shown here is derived from an EMBL/GenBank/DDBJ whole genome shotgun (WGS) entry which is preliminary data.</text>
</comment>
<keyword evidence="1" id="KW-0732">Signal</keyword>
<dbReference type="PROSITE" id="PS51662">
    <property type="entry name" value="BP_PHYTASE"/>
    <property type="match status" value="1"/>
</dbReference>
<evidence type="ECO:0000313" key="3">
    <source>
        <dbReference type="EMBL" id="MFI6495768.1"/>
    </source>
</evidence>
<evidence type="ECO:0000256" key="1">
    <source>
        <dbReference type="SAM" id="SignalP"/>
    </source>
</evidence>
<evidence type="ECO:0000259" key="2">
    <source>
        <dbReference type="PROSITE" id="PS51662"/>
    </source>
</evidence>
<proteinExistence type="predicted"/>
<evidence type="ECO:0000313" key="4">
    <source>
        <dbReference type="Proteomes" id="UP001612741"/>
    </source>
</evidence>
<accession>A0ABW7YKD6</accession>
<protein>
    <submittedName>
        <fullName evidence="3">Phytase</fullName>
    </submittedName>
</protein>
<dbReference type="Gene3D" id="2.120.10.30">
    <property type="entry name" value="TolB, C-terminal domain"/>
    <property type="match status" value="1"/>
</dbReference>
<name>A0ABW7YKD6_9ACTN</name>
<dbReference type="Pfam" id="PF02333">
    <property type="entry name" value="Phytase"/>
    <property type="match status" value="2"/>
</dbReference>
<sequence length="407" mass="43913">MRTLVLSLTLALAAVTATPALAGDVPAFTPAAETPALFDDEAGGNADGDDPAIWVNKKDSARSLVIVTAKEGGLYVYDLGGRQLQHIAAPPAPGKDDEPGRFNNVDLVYGFHGRDLAVVSDRGRDQLRFYAIDPAGLKLADVTDPAAPYVFNQDQDQVNEARTAYGLATWQDRGGDYALVSRRHQTRIGLARLSERRGKVSYQLVRTLDLPRAFELPDGSTWRPCGEPGELAQVEGMVVDRGRDVLYAAQEDVGIWRLRADLSGGPVLVDKVKEYGRQDAYDPKTGECVPGEDRGHGGEHLAADAEGLTIWYGRGGDGYLLASSQGDDTFAAYRREGRNAFVTSFTVGAGRGVDATEHSDGAMVVGEPLGRFRNGLLVVHDGRNTPADGDRENTNFKYVPWDAGLVR</sequence>
<dbReference type="RefSeq" id="WP_397077473.1">
    <property type="nucleotide sequence ID" value="NZ_JBITGY010000001.1"/>
</dbReference>
<feature type="chain" id="PRO_5047228358" evidence="1">
    <location>
        <begin position="23"/>
        <end position="407"/>
    </location>
</feature>
<dbReference type="Proteomes" id="UP001612741">
    <property type="component" value="Unassembled WGS sequence"/>
</dbReference>
<reference evidence="3 4" key="1">
    <citation type="submission" date="2024-10" db="EMBL/GenBank/DDBJ databases">
        <title>The Natural Products Discovery Center: Release of the First 8490 Sequenced Strains for Exploring Actinobacteria Biosynthetic Diversity.</title>
        <authorList>
            <person name="Kalkreuter E."/>
            <person name="Kautsar S.A."/>
            <person name="Yang D."/>
            <person name="Bader C.D."/>
            <person name="Teijaro C.N."/>
            <person name="Fluegel L."/>
            <person name="Davis C.M."/>
            <person name="Simpson J.R."/>
            <person name="Lauterbach L."/>
            <person name="Steele A.D."/>
            <person name="Gui C."/>
            <person name="Meng S."/>
            <person name="Li G."/>
            <person name="Viehrig K."/>
            <person name="Ye F."/>
            <person name="Su P."/>
            <person name="Kiefer A.F."/>
            <person name="Nichols A."/>
            <person name="Cepeda A.J."/>
            <person name="Yan W."/>
            <person name="Fan B."/>
            <person name="Jiang Y."/>
            <person name="Adhikari A."/>
            <person name="Zheng C.-J."/>
            <person name="Schuster L."/>
            <person name="Cowan T.M."/>
            <person name="Smanski M.J."/>
            <person name="Chevrette M.G."/>
            <person name="De Carvalho L.P.S."/>
            <person name="Shen B."/>
        </authorList>
    </citation>
    <scope>NUCLEOTIDE SEQUENCE [LARGE SCALE GENOMIC DNA]</scope>
    <source>
        <strain evidence="3 4">NPDC050545</strain>
    </source>
</reference>
<organism evidence="3 4">
    <name type="scientific">Nonomuraea typhae</name>
    <dbReference type="NCBI Taxonomy" id="2603600"/>
    <lineage>
        <taxon>Bacteria</taxon>
        <taxon>Bacillati</taxon>
        <taxon>Actinomycetota</taxon>
        <taxon>Actinomycetes</taxon>
        <taxon>Streptosporangiales</taxon>
        <taxon>Streptosporangiaceae</taxon>
        <taxon>Nonomuraea</taxon>
    </lineage>
</organism>
<feature type="signal peptide" evidence="1">
    <location>
        <begin position="1"/>
        <end position="22"/>
    </location>
</feature>
<keyword evidence="4" id="KW-1185">Reference proteome</keyword>
<dbReference type="InterPro" id="IPR003431">
    <property type="entry name" value="B-propeller_Phytase"/>
</dbReference>
<dbReference type="EMBL" id="JBITGY010000001">
    <property type="protein sequence ID" value="MFI6495768.1"/>
    <property type="molecule type" value="Genomic_DNA"/>
</dbReference>
<gene>
    <name evidence="3" type="ORF">ACIBG2_00175</name>
</gene>
<dbReference type="SUPFAM" id="SSF50956">
    <property type="entry name" value="Thermostable phytase (3-phytase)"/>
    <property type="match status" value="1"/>
</dbReference>
<feature type="domain" description="BPP" evidence="2">
    <location>
        <begin position="18"/>
        <end position="407"/>
    </location>
</feature>